<keyword evidence="2" id="KW-0677">Repeat</keyword>
<evidence type="ECO:0000313" key="5">
    <source>
        <dbReference type="EMBL" id="KAF4361573.1"/>
    </source>
</evidence>
<evidence type="ECO:0000256" key="2">
    <source>
        <dbReference type="ARBA" id="ARBA00022737"/>
    </source>
</evidence>
<dbReference type="Pfam" id="PF12854">
    <property type="entry name" value="PPR_1"/>
    <property type="match status" value="1"/>
</dbReference>
<evidence type="ECO:0000256" key="4">
    <source>
        <dbReference type="SAM" id="SignalP"/>
    </source>
</evidence>
<dbReference type="EMBL" id="JAATIP010000191">
    <property type="protein sequence ID" value="KAF4361573.1"/>
    <property type="molecule type" value="Genomic_DNA"/>
</dbReference>
<feature type="repeat" description="PPR" evidence="3">
    <location>
        <begin position="497"/>
        <end position="531"/>
    </location>
</feature>
<comment type="similarity">
    <text evidence="1">Belongs to the PPR family. P subfamily.</text>
</comment>
<evidence type="ECO:0000256" key="3">
    <source>
        <dbReference type="PROSITE-ProRule" id="PRU00708"/>
    </source>
</evidence>
<accession>A0A7J6ET20</accession>
<dbReference type="InterPro" id="IPR011990">
    <property type="entry name" value="TPR-like_helical_dom_sf"/>
</dbReference>
<evidence type="ECO:0000313" key="6">
    <source>
        <dbReference type="Proteomes" id="UP000525078"/>
    </source>
</evidence>
<evidence type="ECO:0000256" key="1">
    <source>
        <dbReference type="ARBA" id="ARBA00007626"/>
    </source>
</evidence>
<dbReference type="PROSITE" id="PS51375">
    <property type="entry name" value="PPR"/>
    <property type="match status" value="5"/>
</dbReference>
<feature type="repeat" description="PPR" evidence="3">
    <location>
        <begin position="284"/>
        <end position="318"/>
    </location>
</feature>
<organism evidence="5 6">
    <name type="scientific">Cannabis sativa</name>
    <name type="common">Hemp</name>
    <name type="synonym">Marijuana</name>
    <dbReference type="NCBI Taxonomy" id="3483"/>
    <lineage>
        <taxon>Eukaryota</taxon>
        <taxon>Viridiplantae</taxon>
        <taxon>Streptophyta</taxon>
        <taxon>Embryophyta</taxon>
        <taxon>Tracheophyta</taxon>
        <taxon>Spermatophyta</taxon>
        <taxon>Magnoliopsida</taxon>
        <taxon>eudicotyledons</taxon>
        <taxon>Gunneridae</taxon>
        <taxon>Pentapetalae</taxon>
        <taxon>rosids</taxon>
        <taxon>fabids</taxon>
        <taxon>Rosales</taxon>
        <taxon>Cannabaceae</taxon>
        <taxon>Cannabis</taxon>
    </lineage>
</organism>
<gene>
    <name evidence="5" type="ORF">F8388_007589</name>
</gene>
<dbReference type="Gene3D" id="1.25.40.10">
    <property type="entry name" value="Tetratricopeptide repeat domain"/>
    <property type="match status" value="3"/>
</dbReference>
<dbReference type="Pfam" id="PF13041">
    <property type="entry name" value="PPR_2"/>
    <property type="match status" value="2"/>
</dbReference>
<dbReference type="Proteomes" id="UP000525078">
    <property type="component" value="Unassembled WGS sequence"/>
</dbReference>
<feature type="repeat" description="PPR" evidence="3">
    <location>
        <begin position="210"/>
        <end position="244"/>
    </location>
</feature>
<feature type="repeat" description="PPR" evidence="3">
    <location>
        <begin position="462"/>
        <end position="496"/>
    </location>
</feature>
<name>A0A7J6ET20_CANSA</name>
<comment type="caution">
    <text evidence="5">The sequence shown here is derived from an EMBL/GenBank/DDBJ whole genome shotgun (WGS) entry which is preliminary data.</text>
</comment>
<dbReference type="PANTHER" id="PTHR46128">
    <property type="entry name" value="MITOCHONDRIAL GROUP I INTRON SPLICING FACTOR CCM1"/>
    <property type="match status" value="1"/>
</dbReference>
<protein>
    <recommendedName>
        <fullName evidence="7">Pentatricopeptide repeat-containing protein</fullName>
    </recommendedName>
</protein>
<dbReference type="AlphaFoldDB" id="A0A7J6ET20"/>
<dbReference type="InterPro" id="IPR002885">
    <property type="entry name" value="PPR_rpt"/>
</dbReference>
<feature type="signal peptide" evidence="4">
    <location>
        <begin position="1"/>
        <end position="18"/>
    </location>
</feature>
<evidence type="ECO:0008006" key="7">
    <source>
        <dbReference type="Google" id="ProtNLM"/>
    </source>
</evidence>
<feature type="repeat" description="PPR" evidence="3">
    <location>
        <begin position="390"/>
        <end position="425"/>
    </location>
</feature>
<sequence>MDWTLNLITIRLRPLSLISFLFEAVDDDGDADDRRRRHLLPYSLTTKVISSLSCRRHLHQRRKRHSSSLPNEDTSSPSLTAATQVRFMLDLCSNLVSLFSQPLLLSSLLAATATYLPRLLSAIHHRLSQMSTPMLPSSHFLPSNPAMKTYARAGLMDEAFSLFKNIPEFNCVNWTMSFNTILQIMVNELRFDDARCLFLENCCKWEVSSRIRSLNLFMSTLCEKGRSDVALKIFLEMDYQGCCPDRESYRILMKGLCQDGRLNEGTHLLYSMFWRISQKGSGEDVIIYRTLLDALCDNGQVEEAIEVLGKILRKGLKAPNRSRFRIDITQCSNVQDVEAIKRLLNEALIKGGIPSLASFSAMAIDLYMENKITDADKVVKEMQDTGFRPTLSVYEAKLAALCRESEVDEAVKVIEVEMVKAHCVPTVKLYNIVLRGLCDGGKSALAVGYLRKMVKQVGCVPDKETYDILVDGLCLEGKFIEANRVLEEMLIKSYWPCVDTFNILIRGLCSVGRQYEGVMLLEEMINQGKLPEKSVWNSLVTSLCSNIVNNYKIYTIMPMTS</sequence>
<dbReference type="Pfam" id="PF01535">
    <property type="entry name" value="PPR"/>
    <property type="match status" value="2"/>
</dbReference>
<keyword evidence="4" id="KW-0732">Signal</keyword>
<dbReference type="NCBIfam" id="TIGR00756">
    <property type="entry name" value="PPR"/>
    <property type="match status" value="5"/>
</dbReference>
<dbReference type="InterPro" id="IPR050872">
    <property type="entry name" value="PPR_P_subfamily"/>
</dbReference>
<dbReference type="PANTHER" id="PTHR46128:SF233">
    <property type="entry name" value="PENTACOTRIPEPTIDE-REPEAT REGION OF PRORP DOMAIN-CONTAINING PROTEIN"/>
    <property type="match status" value="1"/>
</dbReference>
<proteinExistence type="inferred from homology"/>
<reference evidence="5 6" key="1">
    <citation type="journal article" date="2020" name="bioRxiv">
        <title>Sequence and annotation of 42 cannabis genomes reveals extensive copy number variation in cannabinoid synthesis and pathogen resistance genes.</title>
        <authorList>
            <person name="Mckernan K.J."/>
            <person name="Helbert Y."/>
            <person name="Kane L.T."/>
            <person name="Ebling H."/>
            <person name="Zhang L."/>
            <person name="Liu B."/>
            <person name="Eaton Z."/>
            <person name="Mclaughlin S."/>
            <person name="Kingan S."/>
            <person name="Baybayan P."/>
            <person name="Concepcion G."/>
            <person name="Jordan M."/>
            <person name="Riva A."/>
            <person name="Barbazuk W."/>
            <person name="Harkins T."/>
        </authorList>
    </citation>
    <scope>NUCLEOTIDE SEQUENCE [LARGE SCALE GENOMIC DNA]</scope>
    <source>
        <strain evidence="6">cv. Jamaican Lion 4</strain>
        <tissue evidence="5">Leaf</tissue>
    </source>
</reference>
<feature type="chain" id="PRO_5029900057" description="Pentatricopeptide repeat-containing protein" evidence="4">
    <location>
        <begin position="19"/>
        <end position="561"/>
    </location>
</feature>